<proteinExistence type="predicted"/>
<accession>X1SDN1</accession>
<gene>
    <name evidence="1" type="ORF">S12H4_13729</name>
</gene>
<feature type="non-terminal residue" evidence="1">
    <location>
        <position position="31"/>
    </location>
</feature>
<evidence type="ECO:0000313" key="1">
    <source>
        <dbReference type="EMBL" id="GAI77256.1"/>
    </source>
</evidence>
<sequence>MKVVIVGFKVTEDNSVFYKKLDVILGESKDD</sequence>
<reference evidence="1" key="1">
    <citation type="journal article" date="2014" name="Front. Microbiol.">
        <title>High frequency of phylogenetically diverse reductive dehalogenase-homologous genes in deep subseafloor sedimentary metagenomes.</title>
        <authorList>
            <person name="Kawai M."/>
            <person name="Futagami T."/>
            <person name="Toyoda A."/>
            <person name="Takaki Y."/>
            <person name="Nishi S."/>
            <person name="Hori S."/>
            <person name="Arai W."/>
            <person name="Tsubouchi T."/>
            <person name="Morono Y."/>
            <person name="Uchiyama I."/>
            <person name="Ito T."/>
            <person name="Fujiyama A."/>
            <person name="Inagaki F."/>
            <person name="Takami H."/>
        </authorList>
    </citation>
    <scope>NUCLEOTIDE SEQUENCE</scope>
    <source>
        <strain evidence="1">Expedition CK06-06</strain>
    </source>
</reference>
<dbReference type="EMBL" id="BARW01006536">
    <property type="protein sequence ID" value="GAI77256.1"/>
    <property type="molecule type" value="Genomic_DNA"/>
</dbReference>
<dbReference type="AlphaFoldDB" id="X1SDN1"/>
<protein>
    <submittedName>
        <fullName evidence="1">Uncharacterized protein</fullName>
    </submittedName>
</protein>
<comment type="caution">
    <text evidence="1">The sequence shown here is derived from an EMBL/GenBank/DDBJ whole genome shotgun (WGS) entry which is preliminary data.</text>
</comment>
<name>X1SDN1_9ZZZZ</name>
<organism evidence="1">
    <name type="scientific">marine sediment metagenome</name>
    <dbReference type="NCBI Taxonomy" id="412755"/>
    <lineage>
        <taxon>unclassified sequences</taxon>
        <taxon>metagenomes</taxon>
        <taxon>ecological metagenomes</taxon>
    </lineage>
</organism>